<keyword evidence="2" id="KW-1185">Reference proteome</keyword>
<name>A0AAE3ENU5_9FLAO</name>
<accession>A0AAE3ENU5</accession>
<evidence type="ECO:0000313" key="1">
    <source>
        <dbReference type="EMBL" id="MCF7567285.1"/>
    </source>
</evidence>
<organism evidence="1 2">
    <name type="scientific">Wocania arenilitoris</name>
    <dbReference type="NCBI Taxonomy" id="2044858"/>
    <lineage>
        <taxon>Bacteria</taxon>
        <taxon>Pseudomonadati</taxon>
        <taxon>Bacteroidota</taxon>
        <taxon>Flavobacteriia</taxon>
        <taxon>Flavobacteriales</taxon>
        <taxon>Flavobacteriaceae</taxon>
        <taxon>Wocania</taxon>
    </lineage>
</organism>
<gene>
    <name evidence="1" type="ORF">L3X37_02750</name>
</gene>
<evidence type="ECO:0000313" key="2">
    <source>
        <dbReference type="Proteomes" id="UP001199795"/>
    </source>
</evidence>
<proteinExistence type="predicted"/>
<dbReference type="RefSeq" id="WP_237238649.1">
    <property type="nucleotide sequence ID" value="NZ_JAKKDU010000003.1"/>
</dbReference>
<dbReference type="EMBL" id="JAKKDU010000003">
    <property type="protein sequence ID" value="MCF7567285.1"/>
    <property type="molecule type" value="Genomic_DNA"/>
</dbReference>
<dbReference type="AlphaFoldDB" id="A0AAE3ENU5"/>
<comment type="caution">
    <text evidence="1">The sequence shown here is derived from an EMBL/GenBank/DDBJ whole genome shotgun (WGS) entry which is preliminary data.</text>
</comment>
<protein>
    <submittedName>
        <fullName evidence="1">Uncharacterized protein</fullName>
    </submittedName>
</protein>
<dbReference type="Proteomes" id="UP001199795">
    <property type="component" value="Unassembled WGS sequence"/>
</dbReference>
<reference evidence="1" key="1">
    <citation type="submission" date="2022-01" db="EMBL/GenBank/DDBJ databases">
        <title>Draft genome sequence of Sabulilitoribacter arenilitoris KCTC 52401.</title>
        <authorList>
            <person name="Oh J.-S."/>
        </authorList>
    </citation>
    <scope>NUCLEOTIDE SEQUENCE</scope>
    <source>
        <strain evidence="1">HMF6543</strain>
    </source>
</reference>
<sequence>MKYPIYFLLLFTIWSCKQNQIEGIEIGHTLYTNQSLKQNKELTDLIARIIKKDSKALEWLTEFWCGGGAGCYDLGIITSEIVYKIGEDNFMKMTSKLNTKQKNNLEGLLNAGLEYGYEPDRNLNIEFPNLYKFLNAQELENLQLNKPNTFEFIDLNKIPDSLELIINKSLKGDFNGDEVVDFFSLVNNKKTNEKGVLIIHNSVSQETFVYGAGKEVHGMTNLNWIEVLEIIPKGEIVAPDLVDKETGDILGPDQTQNFKLIGNGISMSVEESHGGGILFWNGNNYQWYHIE</sequence>